<dbReference type="PANTHER" id="PTHR30006">
    <property type="entry name" value="THIAMINE-BINDING PERIPLASMIC PROTEIN-RELATED"/>
    <property type="match status" value="1"/>
</dbReference>
<dbReference type="CDD" id="cd13589">
    <property type="entry name" value="PBP2_polyamine_RpCGA009"/>
    <property type="match status" value="1"/>
</dbReference>
<protein>
    <submittedName>
        <fullName evidence="6">ABC transporter substrate-binding protein</fullName>
    </submittedName>
</protein>
<dbReference type="Proteomes" id="UP000664288">
    <property type="component" value="Unassembled WGS sequence"/>
</dbReference>
<dbReference type="Pfam" id="PF13416">
    <property type="entry name" value="SBP_bac_8"/>
    <property type="match status" value="1"/>
</dbReference>
<dbReference type="SUPFAM" id="SSF53850">
    <property type="entry name" value="Periplasmic binding protein-like II"/>
    <property type="match status" value="1"/>
</dbReference>
<evidence type="ECO:0000256" key="3">
    <source>
        <dbReference type="ARBA" id="ARBA00022448"/>
    </source>
</evidence>
<evidence type="ECO:0000313" key="7">
    <source>
        <dbReference type="Proteomes" id="UP000664288"/>
    </source>
</evidence>
<dbReference type="EMBL" id="JAFMPY010000010">
    <property type="protein sequence ID" value="MBO0904248.1"/>
    <property type="molecule type" value="Genomic_DNA"/>
</dbReference>
<evidence type="ECO:0000256" key="1">
    <source>
        <dbReference type="ARBA" id="ARBA00004418"/>
    </source>
</evidence>
<dbReference type="Gene3D" id="3.40.190.10">
    <property type="entry name" value="Periplasmic binding protein-like II"/>
    <property type="match status" value="2"/>
</dbReference>
<evidence type="ECO:0000313" key="6">
    <source>
        <dbReference type="EMBL" id="MBO0904248.1"/>
    </source>
</evidence>
<keyword evidence="5" id="KW-0574">Periplasm</keyword>
<keyword evidence="7" id="KW-1185">Reference proteome</keyword>
<keyword evidence="4" id="KW-0732">Signal</keyword>
<dbReference type="PANTHER" id="PTHR30006:SF3">
    <property type="entry name" value="THIAMINE-BINDING PERIPLASMIC PROTEIN"/>
    <property type="match status" value="1"/>
</dbReference>
<comment type="caution">
    <text evidence="6">The sequence shown here is derived from an EMBL/GenBank/DDBJ whole genome shotgun (WGS) entry which is preliminary data.</text>
</comment>
<gene>
    <name evidence="6" type="ORF">J1C47_11400</name>
</gene>
<comment type="similarity">
    <text evidence="2">Belongs to the bacterial solute-binding protein 1 family.</text>
</comment>
<comment type="subcellular location">
    <subcellularLocation>
        <location evidence="1">Periplasm</location>
    </subcellularLocation>
</comment>
<organism evidence="6 7">
    <name type="scientific">Jiella sonneratiae</name>
    <dbReference type="NCBI Taxonomy" id="2816856"/>
    <lineage>
        <taxon>Bacteria</taxon>
        <taxon>Pseudomonadati</taxon>
        <taxon>Pseudomonadota</taxon>
        <taxon>Alphaproteobacteria</taxon>
        <taxon>Hyphomicrobiales</taxon>
        <taxon>Aurantimonadaceae</taxon>
        <taxon>Jiella</taxon>
    </lineage>
</organism>
<dbReference type="InterPro" id="IPR006059">
    <property type="entry name" value="SBP"/>
</dbReference>
<evidence type="ECO:0000256" key="5">
    <source>
        <dbReference type="ARBA" id="ARBA00022764"/>
    </source>
</evidence>
<dbReference type="RefSeq" id="WP_207350896.1">
    <property type="nucleotide sequence ID" value="NZ_JAFMPY010000010.1"/>
</dbReference>
<proteinExistence type="inferred from homology"/>
<name>A0ABS3J3M4_9HYPH</name>
<accession>A0ABS3J3M4</accession>
<evidence type="ECO:0000256" key="4">
    <source>
        <dbReference type="ARBA" id="ARBA00022729"/>
    </source>
</evidence>
<reference evidence="6 7" key="1">
    <citation type="submission" date="2021-03" db="EMBL/GenBank/DDBJ databases">
        <title>Whole genome sequence of Jiella sp. MQZ13P-4.</title>
        <authorList>
            <person name="Tuo L."/>
        </authorList>
    </citation>
    <scope>NUCLEOTIDE SEQUENCE [LARGE SCALE GENOMIC DNA]</scope>
    <source>
        <strain evidence="6 7">MQZ13P-4</strain>
    </source>
</reference>
<keyword evidence="3" id="KW-0813">Transport</keyword>
<evidence type="ECO:0000256" key="2">
    <source>
        <dbReference type="ARBA" id="ARBA00008520"/>
    </source>
</evidence>
<sequence>MGGATLLAAPYVLKGKALAAGQVIVRTPGGVYDEIMRKNVYDPFTEATGITVVPVAATVAKLLAMFESGNVELDLIDTGEGPLIQLERKGALTPIDYGSWKLSKPENITEEYKSEFRVTDFAYATVLAYNTDTFKGDAHPDNWPDFWDAEKFPGPRMLADMATGTPNLEFALIADGVALKDLYPLDVDRAFKSLSRIRPAITRFWDTGALSAQLMTDAEVVTGSIWNGRLQAVMDKGAPLSFTWNQHMLQLQQVAIFKDSPNVAEAQQLIDFMMQPSVQAGYGAALRYSPSNTKAFDLIDPKIVEQMPGNPATRDKAFVQNVAWWEDNRDAINKRWSSWILG</sequence>